<proteinExistence type="predicted"/>
<dbReference type="AlphaFoldDB" id="A0A7S8J1I2"/>
<name>A0A7S8J1I2_9BACT</name>
<accession>A0A7S8J1I2</accession>
<dbReference type="EMBL" id="CP047423">
    <property type="protein sequence ID" value="QPD05849.1"/>
    <property type="molecule type" value="Genomic_DNA"/>
</dbReference>
<gene>
    <name evidence="2" type="ORF">Nkreftii_003623</name>
</gene>
<protein>
    <submittedName>
        <fullName evidence="2">Uncharacterized protein</fullName>
    </submittedName>
</protein>
<reference evidence="2" key="1">
    <citation type="journal article" date="2020" name="ISME J.">
        <title>Enrichment and physiological characterization of a novel comammox Nitrospira indicates ammonium inhibition of complete nitrification.</title>
        <authorList>
            <person name="Sakoula D."/>
            <person name="Koch H."/>
            <person name="Frank J."/>
            <person name="Jetten M.S.M."/>
            <person name="van Kessel M.A.H.J."/>
            <person name="Lucker S."/>
        </authorList>
    </citation>
    <scope>NUCLEOTIDE SEQUENCE [LARGE SCALE GENOMIC DNA]</scope>
    <source>
        <strain evidence="2">Comreactor17</strain>
    </source>
</reference>
<dbReference type="Proteomes" id="UP000593737">
    <property type="component" value="Chromosome"/>
</dbReference>
<feature type="compositionally biased region" description="Basic and acidic residues" evidence="1">
    <location>
        <begin position="40"/>
        <end position="54"/>
    </location>
</feature>
<feature type="region of interest" description="Disordered" evidence="1">
    <location>
        <begin position="40"/>
        <end position="61"/>
    </location>
</feature>
<evidence type="ECO:0000256" key="1">
    <source>
        <dbReference type="SAM" id="MobiDB-lite"/>
    </source>
</evidence>
<evidence type="ECO:0000313" key="2">
    <source>
        <dbReference type="EMBL" id="QPD05849.1"/>
    </source>
</evidence>
<organism evidence="2">
    <name type="scientific">Candidatus Nitrospira kreftii</name>
    <dbReference type="NCBI Taxonomy" id="2652173"/>
    <lineage>
        <taxon>Bacteria</taxon>
        <taxon>Pseudomonadati</taxon>
        <taxon>Nitrospirota</taxon>
        <taxon>Nitrospiria</taxon>
        <taxon>Nitrospirales</taxon>
        <taxon>Nitrospiraceae</taxon>
        <taxon>Nitrospira</taxon>
    </lineage>
</organism>
<dbReference type="KEGG" id="nkf:Nkreftii_003623"/>
<sequence length="61" mass="7080">MPSAKEQITKILQDQPDDSSYDELLRELAFARMIDRGLADSDTGKTISHEEMGRRIKTWQR</sequence>